<keyword evidence="3 6" id="KW-0479">Metal-binding</keyword>
<evidence type="ECO:0000256" key="4">
    <source>
        <dbReference type="ARBA" id="ARBA00022833"/>
    </source>
</evidence>
<keyword evidence="5" id="KW-0560">Oxidoreductase</keyword>
<dbReference type="InterPro" id="IPR036291">
    <property type="entry name" value="NAD(P)-bd_dom_sf"/>
</dbReference>
<sequence>MESLIWTNHGQLELVEEEFPSCSKPSDVKIQIELTGICGTDLAVITGKEPGLPGVIRGHEAVGTVVDIGSTVTRVQVGDRVVIDPNQSCGECRFCRKGRLHLCIGPDGQGMPIAGLNTPGTFAPYFVTDESFVHKLPEGMSWEAAVLVEPLSCVLHNFKEAGITREDRVLILGSGPMGLLCQIVSRAVGCTTIATEINPYRLSYSRRFSEVVLTPAELAVETELRLGESEKYDVVIDTVGTQMDLAEQWVERGGRIVPFGINGGYRYLLTPTHYTQNAIKIIGAGEYLNTFEEALDFAANHPDLASLVTKKYPLKQYETAIHELLGYELSTGNRLPSETMKTVFMF</sequence>
<dbReference type="PANTHER" id="PTHR43161:SF23">
    <property type="entry name" value="(R,R)-BUTANEDIOL DEHYDROGENASE-RELATED"/>
    <property type="match status" value="1"/>
</dbReference>
<evidence type="ECO:0000256" key="6">
    <source>
        <dbReference type="RuleBase" id="RU361277"/>
    </source>
</evidence>
<dbReference type="InterPro" id="IPR013154">
    <property type="entry name" value="ADH-like_N"/>
</dbReference>
<dbReference type="SUPFAM" id="SSF51735">
    <property type="entry name" value="NAD(P)-binding Rossmann-fold domains"/>
    <property type="match status" value="1"/>
</dbReference>
<dbReference type="PANTHER" id="PTHR43161">
    <property type="entry name" value="SORBITOL DEHYDROGENASE"/>
    <property type="match status" value="1"/>
</dbReference>
<evidence type="ECO:0000256" key="1">
    <source>
        <dbReference type="ARBA" id="ARBA00001947"/>
    </source>
</evidence>
<dbReference type="EMBL" id="BOSL01000004">
    <property type="protein sequence ID" value="GIP52751.1"/>
    <property type="molecule type" value="Genomic_DNA"/>
</dbReference>
<dbReference type="SUPFAM" id="SSF50129">
    <property type="entry name" value="GroES-like"/>
    <property type="match status" value="1"/>
</dbReference>
<comment type="similarity">
    <text evidence="2 6">Belongs to the zinc-containing alcohol dehydrogenase family.</text>
</comment>
<keyword evidence="9" id="KW-1185">Reference proteome</keyword>
<dbReference type="Gene3D" id="3.40.50.720">
    <property type="entry name" value="NAD(P)-binding Rossmann-like Domain"/>
    <property type="match status" value="1"/>
</dbReference>
<dbReference type="InterPro" id="IPR020843">
    <property type="entry name" value="ER"/>
</dbReference>
<dbReference type="InterPro" id="IPR013149">
    <property type="entry name" value="ADH-like_C"/>
</dbReference>
<dbReference type="InterPro" id="IPR002328">
    <property type="entry name" value="ADH_Zn_CS"/>
</dbReference>
<feature type="domain" description="Enoyl reductase (ER)" evidence="7">
    <location>
        <begin position="10"/>
        <end position="325"/>
    </location>
</feature>
<dbReference type="Gene3D" id="3.90.180.10">
    <property type="entry name" value="Medium-chain alcohol dehydrogenases, catalytic domain"/>
    <property type="match status" value="1"/>
</dbReference>
<gene>
    <name evidence="8" type="ORF">J42TS3_17860</name>
</gene>
<evidence type="ECO:0000259" key="7">
    <source>
        <dbReference type="SMART" id="SM00829"/>
    </source>
</evidence>
<evidence type="ECO:0000313" key="9">
    <source>
        <dbReference type="Proteomes" id="UP000679992"/>
    </source>
</evidence>
<accession>A0ABQ4M9T1</accession>
<proteinExistence type="inferred from homology"/>
<comment type="cofactor">
    <cofactor evidence="1 6">
        <name>Zn(2+)</name>
        <dbReference type="ChEBI" id="CHEBI:29105"/>
    </cofactor>
</comment>
<dbReference type="SMART" id="SM00829">
    <property type="entry name" value="PKS_ER"/>
    <property type="match status" value="1"/>
</dbReference>
<dbReference type="RefSeq" id="WP_213654473.1">
    <property type="nucleotide sequence ID" value="NZ_BOSL01000004.1"/>
</dbReference>
<name>A0ABQ4M9T1_9BACL</name>
<organism evidence="8 9">
    <name type="scientific">Paenibacillus vini</name>
    <dbReference type="NCBI Taxonomy" id="1476024"/>
    <lineage>
        <taxon>Bacteria</taxon>
        <taxon>Bacillati</taxon>
        <taxon>Bacillota</taxon>
        <taxon>Bacilli</taxon>
        <taxon>Bacillales</taxon>
        <taxon>Paenibacillaceae</taxon>
        <taxon>Paenibacillus</taxon>
    </lineage>
</organism>
<evidence type="ECO:0000256" key="5">
    <source>
        <dbReference type="ARBA" id="ARBA00023002"/>
    </source>
</evidence>
<evidence type="ECO:0000256" key="2">
    <source>
        <dbReference type="ARBA" id="ARBA00008072"/>
    </source>
</evidence>
<dbReference type="PROSITE" id="PS00059">
    <property type="entry name" value="ADH_ZINC"/>
    <property type="match status" value="1"/>
</dbReference>
<protein>
    <submittedName>
        <fullName evidence="8">Alcohol dehydrogenase</fullName>
    </submittedName>
</protein>
<dbReference type="InterPro" id="IPR011032">
    <property type="entry name" value="GroES-like_sf"/>
</dbReference>
<dbReference type="Pfam" id="PF08240">
    <property type="entry name" value="ADH_N"/>
    <property type="match status" value="1"/>
</dbReference>
<reference evidence="8 9" key="1">
    <citation type="submission" date="2021-03" db="EMBL/GenBank/DDBJ databases">
        <title>Antimicrobial resistance genes in bacteria isolated from Japanese honey, and their potential for conferring macrolide and lincosamide resistance in the American foulbrood pathogen Paenibacillus larvae.</title>
        <authorList>
            <person name="Okamoto M."/>
            <person name="Kumagai M."/>
            <person name="Kanamori H."/>
            <person name="Takamatsu D."/>
        </authorList>
    </citation>
    <scope>NUCLEOTIDE SEQUENCE [LARGE SCALE GENOMIC DNA]</scope>
    <source>
        <strain evidence="8 9">J42TS3</strain>
    </source>
</reference>
<dbReference type="Pfam" id="PF00107">
    <property type="entry name" value="ADH_zinc_N"/>
    <property type="match status" value="1"/>
</dbReference>
<evidence type="ECO:0000313" key="8">
    <source>
        <dbReference type="EMBL" id="GIP52751.1"/>
    </source>
</evidence>
<comment type="caution">
    <text evidence="8">The sequence shown here is derived from an EMBL/GenBank/DDBJ whole genome shotgun (WGS) entry which is preliminary data.</text>
</comment>
<dbReference type="Proteomes" id="UP000679992">
    <property type="component" value="Unassembled WGS sequence"/>
</dbReference>
<evidence type="ECO:0000256" key="3">
    <source>
        <dbReference type="ARBA" id="ARBA00022723"/>
    </source>
</evidence>
<keyword evidence="4 6" id="KW-0862">Zinc</keyword>